<evidence type="ECO:0000256" key="1">
    <source>
        <dbReference type="ARBA" id="ARBA00022741"/>
    </source>
</evidence>
<dbReference type="PROSITE" id="PS00676">
    <property type="entry name" value="SIGMA54_INTERACT_2"/>
    <property type="match status" value="1"/>
</dbReference>
<dbReference type="SMART" id="SM00382">
    <property type="entry name" value="AAA"/>
    <property type="match status" value="1"/>
</dbReference>
<dbReference type="InterPro" id="IPR025662">
    <property type="entry name" value="Sigma_54_int_dom_ATP-bd_1"/>
</dbReference>
<dbReference type="InterPro" id="IPR003593">
    <property type="entry name" value="AAA+_ATPase"/>
</dbReference>
<dbReference type="AlphaFoldDB" id="M5RNS7"/>
<dbReference type="Pfam" id="PF00158">
    <property type="entry name" value="Sigma54_activat"/>
    <property type="match status" value="1"/>
</dbReference>
<organism evidence="8 9">
    <name type="scientific">Rhodopirellula maiorica SM1</name>
    <dbReference type="NCBI Taxonomy" id="1265738"/>
    <lineage>
        <taxon>Bacteria</taxon>
        <taxon>Pseudomonadati</taxon>
        <taxon>Planctomycetota</taxon>
        <taxon>Planctomycetia</taxon>
        <taxon>Pirellulales</taxon>
        <taxon>Pirellulaceae</taxon>
        <taxon>Novipirellula</taxon>
    </lineage>
</organism>
<dbReference type="InterPro" id="IPR029016">
    <property type="entry name" value="GAF-like_dom_sf"/>
</dbReference>
<dbReference type="SUPFAM" id="SSF55781">
    <property type="entry name" value="GAF domain-like"/>
    <property type="match status" value="1"/>
</dbReference>
<dbReference type="Pfam" id="PF13185">
    <property type="entry name" value="GAF_2"/>
    <property type="match status" value="1"/>
</dbReference>
<dbReference type="GO" id="GO:0006355">
    <property type="term" value="P:regulation of DNA-templated transcription"/>
    <property type="evidence" value="ECO:0007669"/>
    <property type="project" value="InterPro"/>
</dbReference>
<evidence type="ECO:0000259" key="7">
    <source>
        <dbReference type="PROSITE" id="PS50045"/>
    </source>
</evidence>
<dbReference type="Gene3D" id="1.10.10.60">
    <property type="entry name" value="Homeodomain-like"/>
    <property type="match status" value="1"/>
</dbReference>
<evidence type="ECO:0000313" key="8">
    <source>
        <dbReference type="EMBL" id="EMI20983.1"/>
    </source>
</evidence>
<accession>M5RNS7</accession>
<dbReference type="InterPro" id="IPR058031">
    <property type="entry name" value="AAA_lid_NorR"/>
</dbReference>
<dbReference type="InterPro" id="IPR025944">
    <property type="entry name" value="Sigma_54_int_dom_CS"/>
</dbReference>
<dbReference type="Proteomes" id="UP000011991">
    <property type="component" value="Unassembled WGS sequence"/>
</dbReference>
<dbReference type="PANTHER" id="PTHR32071:SF57">
    <property type="entry name" value="C4-DICARBOXYLATE TRANSPORT TRANSCRIPTIONAL REGULATORY PROTEIN DCTD"/>
    <property type="match status" value="1"/>
</dbReference>
<evidence type="ECO:0000256" key="5">
    <source>
        <dbReference type="ARBA" id="ARBA00023163"/>
    </source>
</evidence>
<dbReference type="InterPro" id="IPR002197">
    <property type="entry name" value="HTH_Fis"/>
</dbReference>
<dbReference type="InterPro" id="IPR008984">
    <property type="entry name" value="SMAD_FHA_dom_sf"/>
</dbReference>
<dbReference type="SUPFAM" id="SSF46689">
    <property type="entry name" value="Homeodomain-like"/>
    <property type="match status" value="1"/>
</dbReference>
<evidence type="ECO:0000256" key="2">
    <source>
        <dbReference type="ARBA" id="ARBA00022840"/>
    </source>
</evidence>
<protein>
    <submittedName>
        <fullName evidence="8">Protein containing RNA polymerase sigma factor 54, interaction</fullName>
    </submittedName>
</protein>
<dbReference type="Pfam" id="PF25601">
    <property type="entry name" value="AAA_lid_14"/>
    <property type="match status" value="1"/>
</dbReference>
<evidence type="ECO:0000256" key="3">
    <source>
        <dbReference type="ARBA" id="ARBA00023015"/>
    </source>
</evidence>
<keyword evidence="4" id="KW-0238">DNA-binding</keyword>
<dbReference type="InterPro" id="IPR032030">
    <property type="entry name" value="YscD_cytoplasmic_dom"/>
</dbReference>
<dbReference type="PATRIC" id="fig|1265738.3.peg.2095"/>
<dbReference type="Pfam" id="PF16697">
    <property type="entry name" value="Yop-YscD_cpl"/>
    <property type="match status" value="1"/>
</dbReference>
<feature type="domain" description="Sigma-54 factor interaction" evidence="7">
    <location>
        <begin position="323"/>
        <end position="552"/>
    </location>
</feature>
<dbReference type="Pfam" id="PF02954">
    <property type="entry name" value="HTH_8"/>
    <property type="match status" value="1"/>
</dbReference>
<dbReference type="PROSITE" id="PS00675">
    <property type="entry name" value="SIGMA54_INTERACT_1"/>
    <property type="match status" value="1"/>
</dbReference>
<dbReference type="Gene3D" id="1.10.8.60">
    <property type="match status" value="1"/>
</dbReference>
<keyword evidence="2" id="KW-0067">ATP-binding</keyword>
<dbReference type="InterPro" id="IPR009057">
    <property type="entry name" value="Homeodomain-like_sf"/>
</dbReference>
<dbReference type="PROSITE" id="PS50006">
    <property type="entry name" value="FHA_DOMAIN"/>
    <property type="match status" value="1"/>
</dbReference>
<keyword evidence="5" id="KW-0804">Transcription</keyword>
<dbReference type="CDD" id="cd00009">
    <property type="entry name" value="AAA"/>
    <property type="match status" value="1"/>
</dbReference>
<dbReference type="PRINTS" id="PR01590">
    <property type="entry name" value="HTHFIS"/>
</dbReference>
<dbReference type="Gene3D" id="3.30.450.40">
    <property type="match status" value="1"/>
</dbReference>
<dbReference type="GO" id="GO:0043565">
    <property type="term" value="F:sequence-specific DNA binding"/>
    <property type="evidence" value="ECO:0007669"/>
    <property type="project" value="InterPro"/>
</dbReference>
<dbReference type="Gene3D" id="3.40.50.300">
    <property type="entry name" value="P-loop containing nucleotide triphosphate hydrolases"/>
    <property type="match status" value="1"/>
</dbReference>
<dbReference type="SUPFAM" id="SSF52540">
    <property type="entry name" value="P-loop containing nucleoside triphosphate hydrolases"/>
    <property type="match status" value="1"/>
</dbReference>
<proteinExistence type="predicted"/>
<dbReference type="CDD" id="cd00060">
    <property type="entry name" value="FHA"/>
    <property type="match status" value="1"/>
</dbReference>
<keyword evidence="9" id="KW-1185">Reference proteome</keyword>
<keyword evidence="1" id="KW-0547">Nucleotide-binding</keyword>
<dbReference type="InterPro" id="IPR003018">
    <property type="entry name" value="GAF"/>
</dbReference>
<feature type="domain" description="FHA" evidence="6">
    <location>
        <begin position="37"/>
        <end position="86"/>
    </location>
</feature>
<dbReference type="InterPro" id="IPR025943">
    <property type="entry name" value="Sigma_54_int_dom_ATP-bd_2"/>
</dbReference>
<comment type="caution">
    <text evidence="8">The sequence shown here is derived from an EMBL/GenBank/DDBJ whole genome shotgun (WGS) entry which is preliminary data.</text>
</comment>
<dbReference type="SMART" id="SM00240">
    <property type="entry name" value="FHA"/>
    <property type="match status" value="1"/>
</dbReference>
<dbReference type="EMBL" id="ANOG01000291">
    <property type="protein sequence ID" value="EMI20983.1"/>
    <property type="molecule type" value="Genomic_DNA"/>
</dbReference>
<keyword evidence="3" id="KW-0805">Transcription regulation</keyword>
<dbReference type="FunFam" id="3.40.50.300:FF:000006">
    <property type="entry name" value="DNA-binding transcriptional regulator NtrC"/>
    <property type="match status" value="1"/>
</dbReference>
<evidence type="ECO:0000259" key="6">
    <source>
        <dbReference type="PROSITE" id="PS50006"/>
    </source>
</evidence>
<dbReference type="GO" id="GO:0005524">
    <property type="term" value="F:ATP binding"/>
    <property type="evidence" value="ECO:0007669"/>
    <property type="project" value="UniProtKB-KW"/>
</dbReference>
<dbReference type="InterPro" id="IPR002078">
    <property type="entry name" value="Sigma_54_int"/>
</dbReference>
<dbReference type="PROSITE" id="PS50045">
    <property type="entry name" value="SIGMA54_INTERACT_4"/>
    <property type="match status" value="1"/>
</dbReference>
<reference evidence="8 9" key="1">
    <citation type="journal article" date="2013" name="Mar. Genomics">
        <title>Expression of sulfatases in Rhodopirellula baltica and the diversity of sulfatases in the genus Rhodopirellula.</title>
        <authorList>
            <person name="Wegner C.E."/>
            <person name="Richter-Heitmann T."/>
            <person name="Klindworth A."/>
            <person name="Klockow C."/>
            <person name="Richter M."/>
            <person name="Achstetter T."/>
            <person name="Glockner F.O."/>
            <person name="Harder J."/>
        </authorList>
    </citation>
    <scope>NUCLEOTIDE SEQUENCE [LARGE SCALE GENOMIC DNA]</scope>
    <source>
        <strain evidence="8 9">SM1</strain>
    </source>
</reference>
<evidence type="ECO:0000313" key="9">
    <source>
        <dbReference type="Proteomes" id="UP000011991"/>
    </source>
</evidence>
<gene>
    <name evidence="8" type="ORF">RMSM_02089</name>
</gene>
<evidence type="ECO:0000256" key="4">
    <source>
        <dbReference type="ARBA" id="ARBA00023125"/>
    </source>
</evidence>
<dbReference type="PANTHER" id="PTHR32071">
    <property type="entry name" value="TRANSCRIPTIONAL REGULATORY PROTEIN"/>
    <property type="match status" value="1"/>
</dbReference>
<dbReference type="InterPro" id="IPR027417">
    <property type="entry name" value="P-loop_NTPase"/>
</dbReference>
<dbReference type="Gene3D" id="2.60.200.20">
    <property type="match status" value="1"/>
</dbReference>
<name>M5RNS7_9BACT</name>
<dbReference type="SUPFAM" id="SSF49879">
    <property type="entry name" value="SMAD/FHA domain"/>
    <property type="match status" value="1"/>
</dbReference>
<dbReference type="PROSITE" id="PS00688">
    <property type="entry name" value="SIGMA54_INTERACT_3"/>
    <property type="match status" value="1"/>
</dbReference>
<sequence length="623" mass="70027">MVSSVHDAKKRQMTAYLMVRSGPQKGRQFNLDPERPMHIGRGKSCEIMLTDPVSSRFHAVIYFEDGNWHLRDTSSRNGTLVNDQKTDHARMLNHHTVKIGATELELIEPEGNSTEETSLTQTIAWESVKTEHRWTADEEDPIAKVAATGYLMDLYSLSLSLLRCESPDEVINTLIELLRDRTDADVVGLSFDSGDGRLKPRRVEPADAADLVTIEKSLLKRIVKEGEAVWINDPAKADASEIRTTGKDQMWSDIIYAPIGSDDTNVGLLQLYRREPKFSESQFELTVSAARLLSIGLSQAFERDSLRADRRRIADRNADSDELVGTSAVMQKLKERIDRVGNASGSVLIRGESGVGKELVARAVHRASRRSKRPMLTVNCAAIPHDLIESQLFGHRKGSFTGADSDHIGWFQQAHTGTLFLDEVGELTLEGQAKLLRILEGHPFLPVGATEEVLVDVRVIAATNRDLAEFVREKRFREDLFYRLSVFELLVPPLRDRGDDIELLVGHFLEHFRRQHGRPMLAMSDEARTRLLEYAWPGNVRQLRNVIDSAVVMADDPAIEADDLGLRDAGLSRLDTLRLDEWERRLIRKALERTGGSVPEAAALLGISRATAYRKITEYEIDR</sequence>
<dbReference type="InterPro" id="IPR000253">
    <property type="entry name" value="FHA_dom"/>
</dbReference>